<dbReference type="AlphaFoldDB" id="A0A915HF45"/>
<feature type="binding site" evidence="9">
    <location>
        <position position="27"/>
    </location>
    <ligand>
        <name>a divalent metal cation</name>
        <dbReference type="ChEBI" id="CHEBI:60240"/>
    </ligand>
</feature>
<dbReference type="Proteomes" id="UP000887565">
    <property type="component" value="Unplaced"/>
</dbReference>
<name>A0A915HF45_ROMCU</name>
<dbReference type="Gene3D" id="1.10.10.460">
    <property type="entry name" value="Ribonuclease hii. Domain 2"/>
    <property type="match status" value="1"/>
</dbReference>
<evidence type="ECO:0000256" key="5">
    <source>
        <dbReference type="ARBA" id="ARBA00022723"/>
    </source>
</evidence>
<dbReference type="GO" id="GO:0043137">
    <property type="term" value="P:DNA replication, removal of RNA primer"/>
    <property type="evidence" value="ECO:0007669"/>
    <property type="project" value="TreeGrafter"/>
</dbReference>
<dbReference type="WBParaSite" id="nRc.2.0.1.t00002-RA">
    <property type="protein sequence ID" value="nRc.2.0.1.t00002-RA"/>
    <property type="gene ID" value="nRc.2.0.1.g00002"/>
</dbReference>
<protein>
    <recommendedName>
        <fullName evidence="10">Ribonuclease</fullName>
        <ecNumber evidence="10">3.1.26.4</ecNumber>
    </recommendedName>
</protein>
<comment type="cofactor">
    <cofactor evidence="2">
        <name>Mg(2+)</name>
        <dbReference type="ChEBI" id="CHEBI:18420"/>
    </cofactor>
</comment>
<dbReference type="EC" id="3.1.26.4" evidence="10"/>
<dbReference type="PANTHER" id="PTHR10954">
    <property type="entry name" value="RIBONUCLEASE H2 SUBUNIT A"/>
    <property type="match status" value="1"/>
</dbReference>
<dbReference type="GO" id="GO:0006298">
    <property type="term" value="P:mismatch repair"/>
    <property type="evidence" value="ECO:0007669"/>
    <property type="project" value="TreeGrafter"/>
</dbReference>
<evidence type="ECO:0000256" key="2">
    <source>
        <dbReference type="ARBA" id="ARBA00001946"/>
    </source>
</evidence>
<sequence length="265" mass="30148">MTANKNQTIVSANIDQFRGKTCIVGIDEAGRGPVLGPMVYGAGICLSGKETDLANNLCVADSKTLTDEKRRSIFDSMQNEPHCQHFAYILEILSPYYISTSMLRRSKYNLNEISHDTATKLVYVDTVGQPESYQKKLETRFPMVDFCVSKKADSLYPVVSAASICAKVTRDKIIDEWKCEEFSDRAENEDKNPIWGSGYPSDPTTKKFMDENLHPIFGYPTLVRFSWATTQELLEKKGVKFTWLGRRGQKRSGDQKYSFDKIIFW</sequence>
<organism evidence="12 13">
    <name type="scientific">Romanomermis culicivorax</name>
    <name type="common">Nematode worm</name>
    <dbReference type="NCBI Taxonomy" id="13658"/>
    <lineage>
        <taxon>Eukaryota</taxon>
        <taxon>Metazoa</taxon>
        <taxon>Ecdysozoa</taxon>
        <taxon>Nematoda</taxon>
        <taxon>Enoplea</taxon>
        <taxon>Dorylaimia</taxon>
        <taxon>Mermithida</taxon>
        <taxon>Mermithoidea</taxon>
        <taxon>Mermithidae</taxon>
        <taxon>Romanomermis</taxon>
    </lineage>
</organism>
<comment type="catalytic activity">
    <reaction evidence="1 9 10">
        <text>Endonucleolytic cleavage to 5'-phosphomonoester.</text>
        <dbReference type="EC" id="3.1.26.4"/>
    </reaction>
</comment>
<dbReference type="NCBIfam" id="TIGR00729">
    <property type="entry name" value="ribonuclease HII"/>
    <property type="match status" value="1"/>
</dbReference>
<dbReference type="Pfam" id="PF01351">
    <property type="entry name" value="RNase_HII"/>
    <property type="match status" value="1"/>
</dbReference>
<dbReference type="InterPro" id="IPR012337">
    <property type="entry name" value="RNaseH-like_sf"/>
</dbReference>
<proteinExistence type="inferred from homology"/>
<dbReference type="InterPro" id="IPR004649">
    <property type="entry name" value="RNase_H2_suA"/>
</dbReference>
<accession>A0A915HF45</accession>
<keyword evidence="12" id="KW-1185">Reference proteome</keyword>
<evidence type="ECO:0000259" key="11">
    <source>
        <dbReference type="PROSITE" id="PS51975"/>
    </source>
</evidence>
<evidence type="ECO:0000256" key="8">
    <source>
        <dbReference type="ARBA" id="ARBA00024981"/>
    </source>
</evidence>
<evidence type="ECO:0000313" key="12">
    <source>
        <dbReference type="Proteomes" id="UP000887565"/>
    </source>
</evidence>
<dbReference type="GO" id="GO:0003723">
    <property type="term" value="F:RNA binding"/>
    <property type="evidence" value="ECO:0007669"/>
    <property type="project" value="UniProtKB-UniRule"/>
</dbReference>
<keyword evidence="5 9" id="KW-0479">Metal-binding</keyword>
<dbReference type="SUPFAM" id="SSF53098">
    <property type="entry name" value="Ribonuclease H-like"/>
    <property type="match status" value="1"/>
</dbReference>
<dbReference type="PROSITE" id="PS51975">
    <property type="entry name" value="RNASE_H_2"/>
    <property type="match status" value="1"/>
</dbReference>
<feature type="domain" description="RNase H type-2" evidence="11">
    <location>
        <begin position="21"/>
        <end position="239"/>
    </location>
</feature>
<dbReference type="InterPro" id="IPR023160">
    <property type="entry name" value="RNase_HII_hlx-loop-hlx_cap_dom"/>
</dbReference>
<evidence type="ECO:0000256" key="4">
    <source>
        <dbReference type="ARBA" id="ARBA00022722"/>
    </source>
</evidence>
<comment type="similarity">
    <text evidence="3">Belongs to the RNase HII family. Eukaryotic subfamily.</text>
</comment>
<dbReference type="OMA" id="REECRFF"/>
<dbReference type="InterPro" id="IPR001352">
    <property type="entry name" value="RNase_HII/HIII"/>
</dbReference>
<dbReference type="CDD" id="cd07181">
    <property type="entry name" value="RNase_HII_eukaryota_like"/>
    <property type="match status" value="1"/>
</dbReference>
<comment type="function">
    <text evidence="10">Endonuclease that specifically degrades the RNA of RNA-DNA hybrids.</text>
</comment>
<dbReference type="InterPro" id="IPR024567">
    <property type="entry name" value="RNase_HII/HIII_dom"/>
</dbReference>
<evidence type="ECO:0000256" key="6">
    <source>
        <dbReference type="ARBA" id="ARBA00022759"/>
    </source>
</evidence>
<evidence type="ECO:0000256" key="1">
    <source>
        <dbReference type="ARBA" id="ARBA00000077"/>
    </source>
</evidence>
<reference evidence="13" key="1">
    <citation type="submission" date="2022-11" db="UniProtKB">
        <authorList>
            <consortium name="WormBaseParasite"/>
        </authorList>
    </citation>
    <scope>IDENTIFICATION</scope>
</reference>
<dbReference type="FunFam" id="1.10.10.460:FF:000001">
    <property type="entry name" value="Ribonuclease"/>
    <property type="match status" value="1"/>
</dbReference>
<evidence type="ECO:0000256" key="10">
    <source>
        <dbReference type="RuleBase" id="RU003515"/>
    </source>
</evidence>
<comment type="cofactor">
    <cofactor evidence="9">
        <name>Mn(2+)</name>
        <dbReference type="ChEBI" id="CHEBI:29035"/>
    </cofactor>
    <cofactor evidence="9">
        <name>Mg(2+)</name>
        <dbReference type="ChEBI" id="CHEBI:18420"/>
    </cofactor>
    <text evidence="9">Manganese or magnesium. Binds 1 divalent metal ion per monomer in the absence of substrate. May bind a second metal ion after substrate binding.</text>
</comment>
<dbReference type="PANTHER" id="PTHR10954:SF7">
    <property type="entry name" value="RIBONUCLEASE H2 SUBUNIT A"/>
    <property type="match status" value="1"/>
</dbReference>
<feature type="binding site" evidence="9">
    <location>
        <position position="28"/>
    </location>
    <ligand>
        <name>a divalent metal cation</name>
        <dbReference type="ChEBI" id="CHEBI:60240"/>
    </ligand>
</feature>
<evidence type="ECO:0000256" key="9">
    <source>
        <dbReference type="PROSITE-ProRule" id="PRU01319"/>
    </source>
</evidence>
<keyword evidence="7 9" id="KW-0378">Hydrolase</keyword>
<dbReference type="FunFam" id="3.30.420.10:FF:000016">
    <property type="entry name" value="Ribonuclease"/>
    <property type="match status" value="1"/>
</dbReference>
<keyword evidence="4 9" id="KW-0540">Nuclease</keyword>
<dbReference type="InterPro" id="IPR036397">
    <property type="entry name" value="RNaseH_sf"/>
</dbReference>
<dbReference type="Gene3D" id="3.30.420.10">
    <property type="entry name" value="Ribonuclease H-like superfamily/Ribonuclease H"/>
    <property type="match status" value="1"/>
</dbReference>
<dbReference type="GO" id="GO:0046872">
    <property type="term" value="F:metal ion binding"/>
    <property type="evidence" value="ECO:0007669"/>
    <property type="project" value="UniProtKB-KW"/>
</dbReference>
<evidence type="ECO:0000256" key="7">
    <source>
        <dbReference type="ARBA" id="ARBA00022801"/>
    </source>
</evidence>
<dbReference type="GO" id="GO:0032299">
    <property type="term" value="C:ribonuclease H2 complex"/>
    <property type="evidence" value="ECO:0007669"/>
    <property type="project" value="UniProtKB-ARBA"/>
</dbReference>
<dbReference type="GO" id="GO:0004523">
    <property type="term" value="F:RNA-DNA hybrid ribonuclease activity"/>
    <property type="evidence" value="ECO:0007669"/>
    <property type="project" value="UniProtKB-UniRule"/>
</dbReference>
<comment type="function">
    <text evidence="8">Catalytic subunit of RNase HII, an endonuclease that specifically degrades the RNA of RNA:DNA hybrids. Participates in DNA replication, possibly by mediating the removal of lagging-strand Okazaki fragment RNA primers during DNA replication. Mediates the excision of single ribonucleotides from DNA:RNA duplexes.</text>
</comment>
<feature type="binding site" evidence="9">
    <location>
        <position position="125"/>
    </location>
    <ligand>
        <name>a divalent metal cation</name>
        <dbReference type="ChEBI" id="CHEBI:60240"/>
    </ligand>
</feature>
<evidence type="ECO:0000256" key="3">
    <source>
        <dbReference type="ARBA" id="ARBA00007058"/>
    </source>
</evidence>
<evidence type="ECO:0000313" key="13">
    <source>
        <dbReference type="WBParaSite" id="nRc.2.0.1.t00002-RA"/>
    </source>
</evidence>
<keyword evidence="6 9" id="KW-0255">Endonuclease</keyword>